<gene>
    <name evidence="2" type="ORF">PDM29_20735</name>
</gene>
<accession>A0ABY9YW03</accession>
<evidence type="ECO:0000313" key="3">
    <source>
        <dbReference type="Proteomes" id="UP001302072"/>
    </source>
</evidence>
<evidence type="ECO:0000256" key="1">
    <source>
        <dbReference type="SAM" id="MobiDB-lite"/>
    </source>
</evidence>
<organism evidence="2 3">
    <name type="scientific">Stenotrophomonas oahuensis</name>
    <dbReference type="NCBI Taxonomy" id="3003271"/>
    <lineage>
        <taxon>Bacteria</taxon>
        <taxon>Pseudomonadati</taxon>
        <taxon>Pseudomonadota</taxon>
        <taxon>Gammaproteobacteria</taxon>
        <taxon>Lysobacterales</taxon>
        <taxon>Lysobacteraceae</taxon>
        <taxon>Stenotrophomonas</taxon>
    </lineage>
</organism>
<dbReference type="RefSeq" id="WP_311193921.1">
    <property type="nucleotide sequence ID" value="NZ_CP115542.1"/>
</dbReference>
<geneLocation type="plasmid" evidence="2 3">
    <name>pST01</name>
</geneLocation>
<dbReference type="EMBL" id="CP115542">
    <property type="protein sequence ID" value="WNH54843.1"/>
    <property type="molecule type" value="Genomic_DNA"/>
</dbReference>
<feature type="region of interest" description="Disordered" evidence="1">
    <location>
        <begin position="65"/>
        <end position="86"/>
    </location>
</feature>
<keyword evidence="3" id="KW-1185">Reference proteome</keyword>
<sequence length="86" mass="9537">MNSMIVDTPVSFGLSLEVLRGLRMEQLGEARRKVRELRSAGAQAFEIELAEQAVEEAREAVTLAQRMDDEEARSALSEEGITPCRS</sequence>
<proteinExistence type="predicted"/>
<dbReference type="Proteomes" id="UP001302072">
    <property type="component" value="Plasmid pST01"/>
</dbReference>
<keyword evidence="2" id="KW-0614">Plasmid</keyword>
<reference evidence="2 3" key="1">
    <citation type="submission" date="2022-12" db="EMBL/GenBank/DDBJ databases">
        <title>Two new species, Stenotrophomonas aracearum and Stenotrophomonas oahuensis, isolated from Anthurium (Araceae family) in Hawaii.</title>
        <authorList>
            <person name="Chunag S.C."/>
            <person name="Dobhal S."/>
            <person name="Alvarez A."/>
            <person name="Arif M."/>
        </authorList>
    </citation>
    <scope>NUCLEOTIDE SEQUENCE [LARGE SCALE GENOMIC DNA]</scope>
    <source>
        <strain evidence="2 3">A5586</strain>
        <plasmid evidence="2 3">pST01</plasmid>
    </source>
</reference>
<evidence type="ECO:0000313" key="2">
    <source>
        <dbReference type="EMBL" id="WNH54843.1"/>
    </source>
</evidence>
<name>A0ABY9YW03_9GAMM</name>
<protein>
    <submittedName>
        <fullName evidence="2">Uncharacterized protein</fullName>
    </submittedName>
</protein>